<dbReference type="AlphaFoldDB" id="A0A9E6XTL5"/>
<evidence type="ECO:0000256" key="4">
    <source>
        <dbReference type="ARBA" id="ARBA00022989"/>
    </source>
</evidence>
<evidence type="ECO:0000256" key="6">
    <source>
        <dbReference type="SAM" id="Phobius"/>
    </source>
</evidence>
<gene>
    <name evidence="7" type="ORF">DSM104329_00592</name>
</gene>
<feature type="transmembrane region" description="Helical" evidence="6">
    <location>
        <begin position="327"/>
        <end position="348"/>
    </location>
</feature>
<protein>
    <recommendedName>
        <fullName evidence="9">APC family permease</fullName>
    </recommendedName>
</protein>
<dbReference type="KEGG" id="sbae:DSM104329_00592"/>
<evidence type="ECO:0000313" key="8">
    <source>
        <dbReference type="Proteomes" id="UP001162834"/>
    </source>
</evidence>
<keyword evidence="4 6" id="KW-1133">Transmembrane helix</keyword>
<organism evidence="7 8">
    <name type="scientific">Capillimicrobium parvum</name>
    <dbReference type="NCBI Taxonomy" id="2884022"/>
    <lineage>
        <taxon>Bacteria</taxon>
        <taxon>Bacillati</taxon>
        <taxon>Actinomycetota</taxon>
        <taxon>Thermoleophilia</taxon>
        <taxon>Solirubrobacterales</taxon>
        <taxon>Capillimicrobiaceae</taxon>
        <taxon>Capillimicrobium</taxon>
    </lineage>
</organism>
<dbReference type="Proteomes" id="UP001162834">
    <property type="component" value="Chromosome"/>
</dbReference>
<feature type="transmembrane region" description="Helical" evidence="6">
    <location>
        <begin position="128"/>
        <end position="146"/>
    </location>
</feature>
<dbReference type="GO" id="GO:0005886">
    <property type="term" value="C:plasma membrane"/>
    <property type="evidence" value="ECO:0007669"/>
    <property type="project" value="UniProtKB-SubCell"/>
</dbReference>
<evidence type="ECO:0000256" key="1">
    <source>
        <dbReference type="ARBA" id="ARBA00004651"/>
    </source>
</evidence>
<evidence type="ECO:0008006" key="9">
    <source>
        <dbReference type="Google" id="ProtNLM"/>
    </source>
</evidence>
<accession>A0A9E6XTL5</accession>
<dbReference type="Gene3D" id="1.20.1740.10">
    <property type="entry name" value="Amino acid/polyamine transporter I"/>
    <property type="match status" value="1"/>
</dbReference>
<dbReference type="EMBL" id="CP087164">
    <property type="protein sequence ID" value="UGS34219.1"/>
    <property type="molecule type" value="Genomic_DNA"/>
</dbReference>
<dbReference type="InterPro" id="IPR002293">
    <property type="entry name" value="AA/rel_permease1"/>
</dbReference>
<reference evidence="7" key="1">
    <citation type="journal article" date="2022" name="Int. J. Syst. Evol. Microbiol.">
        <title>Pseudomonas aegrilactucae sp. nov. and Pseudomonas morbosilactucae sp. nov., pathogens causing bacterial rot of lettuce in Japan.</title>
        <authorList>
            <person name="Sawada H."/>
            <person name="Fujikawa T."/>
            <person name="Satou M."/>
        </authorList>
    </citation>
    <scope>NUCLEOTIDE SEQUENCE</scope>
    <source>
        <strain evidence="7">0166_1</strain>
    </source>
</reference>
<keyword evidence="3 6" id="KW-0812">Transmembrane</keyword>
<dbReference type="PANTHER" id="PTHR42770">
    <property type="entry name" value="AMINO ACID TRANSPORTER-RELATED"/>
    <property type="match status" value="1"/>
</dbReference>
<keyword evidence="2" id="KW-1003">Cell membrane</keyword>
<feature type="transmembrane region" description="Helical" evidence="6">
    <location>
        <begin position="153"/>
        <end position="176"/>
    </location>
</feature>
<dbReference type="PANTHER" id="PTHR42770:SF7">
    <property type="entry name" value="MEMBRANE PROTEIN"/>
    <property type="match status" value="1"/>
</dbReference>
<feature type="transmembrane region" description="Helical" evidence="6">
    <location>
        <begin position="83"/>
        <end position="108"/>
    </location>
</feature>
<feature type="transmembrane region" description="Helical" evidence="6">
    <location>
        <begin position="16"/>
        <end position="39"/>
    </location>
</feature>
<dbReference type="Pfam" id="PF13520">
    <property type="entry name" value="AA_permease_2"/>
    <property type="match status" value="1"/>
</dbReference>
<keyword evidence="8" id="KW-1185">Reference proteome</keyword>
<comment type="subcellular location">
    <subcellularLocation>
        <location evidence="1">Cell membrane</location>
        <topology evidence="1">Multi-pass membrane protein</topology>
    </subcellularLocation>
</comment>
<dbReference type="PIRSF" id="PIRSF006060">
    <property type="entry name" value="AA_transporter"/>
    <property type="match status" value="1"/>
</dbReference>
<keyword evidence="5 6" id="KW-0472">Membrane</keyword>
<feature type="transmembrane region" description="Helical" evidence="6">
    <location>
        <begin position="434"/>
        <end position="452"/>
    </location>
</feature>
<evidence type="ECO:0000256" key="5">
    <source>
        <dbReference type="ARBA" id="ARBA00023136"/>
    </source>
</evidence>
<evidence type="ECO:0000313" key="7">
    <source>
        <dbReference type="EMBL" id="UGS34219.1"/>
    </source>
</evidence>
<dbReference type="RefSeq" id="WP_259313908.1">
    <property type="nucleotide sequence ID" value="NZ_CP087164.1"/>
</dbReference>
<feature type="transmembrane region" description="Helical" evidence="6">
    <location>
        <begin position="231"/>
        <end position="255"/>
    </location>
</feature>
<evidence type="ECO:0000256" key="3">
    <source>
        <dbReference type="ARBA" id="ARBA00022692"/>
    </source>
</evidence>
<dbReference type="GO" id="GO:0022857">
    <property type="term" value="F:transmembrane transporter activity"/>
    <property type="evidence" value="ECO:0007669"/>
    <property type="project" value="InterPro"/>
</dbReference>
<name>A0A9E6XTL5_9ACTN</name>
<sequence>MSWWDGFVVALANPGFLIAALGSSIGALGTAGAFALWTISITLGAMQNNIHAELACMFPNKSGGIALYAHEAWRKYLTVIGPLATFGYWIGWSVVLSINGLVAGTLIQAEWFSSTTWSTSGAGFDLDLAIILGVALIAIVWLFNVFGVRPAVWFGYVTGGLLLIPTAVLMFLPYITGDFHGSNLQWNIGANGGFPLAITWLYFMCWSAYGIEVVATFAPEFHDTERDTAKALRVSALFCVAVYALVPLGLGGTLGTEAVANDSTFIAFYTQAFDILVGNALGNVMIFCLVAGLVLSMNTATMDGSRALYGIAKDGMTIKQFGTLNRFHVPGVAMTLDALLNIFLITFFGSVLEILAVSNVGYVFATCTALGGFLLLRKDRPNWPRPVRLPNYWVPLGAFLFAANLLFLVGGGFIWSGGFLGITGYGYGWDKTRIGLLVLVAALLLYVFRHVVQDKLPMKWREQIPQTPEEERAHRELATAPTAPV</sequence>
<feature type="transmembrane region" description="Helical" evidence="6">
    <location>
        <begin position="196"/>
        <end position="219"/>
    </location>
</feature>
<evidence type="ECO:0000256" key="2">
    <source>
        <dbReference type="ARBA" id="ARBA00022475"/>
    </source>
</evidence>
<dbReference type="InterPro" id="IPR050367">
    <property type="entry name" value="APC_superfamily"/>
</dbReference>
<feature type="transmembrane region" description="Helical" evidence="6">
    <location>
        <begin position="354"/>
        <end position="376"/>
    </location>
</feature>
<feature type="transmembrane region" description="Helical" evidence="6">
    <location>
        <begin position="396"/>
        <end position="422"/>
    </location>
</feature>
<proteinExistence type="predicted"/>
<feature type="transmembrane region" description="Helical" evidence="6">
    <location>
        <begin position="275"/>
        <end position="296"/>
    </location>
</feature>